<organism evidence="2 3">
    <name type="scientific">Labilibaculum filiforme</name>
    <dbReference type="NCBI Taxonomy" id="1940526"/>
    <lineage>
        <taxon>Bacteria</taxon>
        <taxon>Pseudomonadati</taxon>
        <taxon>Bacteroidota</taxon>
        <taxon>Bacteroidia</taxon>
        <taxon>Marinilabiliales</taxon>
        <taxon>Marinifilaceae</taxon>
        <taxon>Labilibaculum</taxon>
    </lineage>
</organism>
<sequence length="369" mass="39817">MKYQLILTLSKMMVTNHLKPKKMKKYYILLFALVGVLGFFTSCDEDGDQIVLSENVITPTISLPDLTLVRANGTDKLIFACTPVNPGFTASASYFLEACPAGNNFENVTQIYNGITCNDIELSVNQLNTILLDGFPEDQTSSVDFRIRCVLEADAGLGVDDLVYYSETVNGAATIFGLLRLDVLIDGKDPQKIKSPGSDGIYEGYVKFDAGDAFTLLDPDNAITYGAGTSGLAVDGTVITVADAGWYIFTANTNDLSYTMEAYNIGLVGDATPNGWNTPDTKMDYNSVDRTWEITADLTNGNFKFRLNDGWAWNLGGNGTADGSTDNYDDDNKTVQLSQGGKNIPVSDGAGNYTIKLNIAGSVATVVKN</sequence>
<reference evidence="2 3" key="1">
    <citation type="journal article" date="2017" name="Front. Microbiol.">
        <title>Labilibaculum manganireducens gen. nov., sp. nov. and Labilibaculum filiforme sp. nov., Novel Bacteroidetes Isolated from Subsurface Sediments of the Baltic Sea.</title>
        <authorList>
            <person name="Vandieken V."/>
            <person name="Marshall I.P."/>
            <person name="Niemann H."/>
            <person name="Engelen B."/>
            <person name="Cypionka H."/>
        </authorList>
    </citation>
    <scope>NUCLEOTIDE SEQUENCE [LARGE SCALE GENOMIC DNA]</scope>
    <source>
        <strain evidence="2 3">59.16B</strain>
    </source>
</reference>
<dbReference type="CDD" id="cd12956">
    <property type="entry name" value="CBM_SusE-F_like"/>
    <property type="match status" value="1"/>
</dbReference>
<gene>
    <name evidence="2" type="ORF">BZG02_16915</name>
</gene>
<dbReference type="OrthoDB" id="975117at2"/>
<dbReference type="Proteomes" id="UP000233535">
    <property type="component" value="Unassembled WGS sequence"/>
</dbReference>
<evidence type="ECO:0000313" key="2">
    <source>
        <dbReference type="EMBL" id="PKQ61125.1"/>
    </source>
</evidence>
<evidence type="ECO:0000259" key="1">
    <source>
        <dbReference type="Pfam" id="PF14292"/>
    </source>
</evidence>
<dbReference type="AlphaFoldDB" id="A0A2N3HSU0"/>
<dbReference type="Pfam" id="PF14292">
    <property type="entry name" value="SusE"/>
    <property type="match status" value="1"/>
</dbReference>
<name>A0A2N3HSU0_9BACT</name>
<protein>
    <recommendedName>
        <fullName evidence="1">SusE outer membrane protein domain-containing protein</fullName>
    </recommendedName>
</protein>
<dbReference type="EMBL" id="MVDD01000017">
    <property type="protein sequence ID" value="PKQ61125.1"/>
    <property type="molecule type" value="Genomic_DNA"/>
</dbReference>
<feature type="domain" description="SusE outer membrane protein" evidence="1">
    <location>
        <begin position="48"/>
        <end position="148"/>
    </location>
</feature>
<dbReference type="InterPro" id="IPR025970">
    <property type="entry name" value="SusE"/>
</dbReference>
<comment type="caution">
    <text evidence="2">The sequence shown here is derived from an EMBL/GenBank/DDBJ whole genome shotgun (WGS) entry which is preliminary data.</text>
</comment>
<proteinExistence type="predicted"/>
<accession>A0A2N3HSU0</accession>
<dbReference type="Gene3D" id="2.60.40.3620">
    <property type="match status" value="2"/>
</dbReference>
<evidence type="ECO:0000313" key="3">
    <source>
        <dbReference type="Proteomes" id="UP000233535"/>
    </source>
</evidence>
<keyword evidence="3" id="KW-1185">Reference proteome</keyword>